<reference evidence="2" key="1">
    <citation type="submission" date="2022-12" db="EMBL/GenBank/DDBJ databases">
        <authorList>
            <person name="Petersen C."/>
        </authorList>
    </citation>
    <scope>NUCLEOTIDE SEQUENCE</scope>
    <source>
        <strain evidence="2">IBT 3081</strain>
    </source>
</reference>
<dbReference type="Proteomes" id="UP001147752">
    <property type="component" value="Unassembled WGS sequence"/>
</dbReference>
<feature type="compositionally biased region" description="Acidic residues" evidence="1">
    <location>
        <begin position="103"/>
        <end position="124"/>
    </location>
</feature>
<evidence type="ECO:0000313" key="3">
    <source>
        <dbReference type="Proteomes" id="UP001147752"/>
    </source>
</evidence>
<evidence type="ECO:0000313" key="2">
    <source>
        <dbReference type="EMBL" id="KAJ5356206.1"/>
    </source>
</evidence>
<proteinExistence type="predicted"/>
<organism evidence="2 3">
    <name type="scientific">Penicillium concentricum</name>
    <dbReference type="NCBI Taxonomy" id="293559"/>
    <lineage>
        <taxon>Eukaryota</taxon>
        <taxon>Fungi</taxon>
        <taxon>Dikarya</taxon>
        <taxon>Ascomycota</taxon>
        <taxon>Pezizomycotina</taxon>
        <taxon>Eurotiomycetes</taxon>
        <taxon>Eurotiomycetidae</taxon>
        <taxon>Eurotiales</taxon>
        <taxon>Aspergillaceae</taxon>
        <taxon>Penicillium</taxon>
    </lineage>
</organism>
<comment type="caution">
    <text evidence="2">The sequence shown here is derived from an EMBL/GenBank/DDBJ whole genome shotgun (WGS) entry which is preliminary data.</text>
</comment>
<keyword evidence="3" id="KW-1185">Reference proteome</keyword>
<dbReference type="EMBL" id="JAPZBT010000006">
    <property type="protein sequence ID" value="KAJ5356206.1"/>
    <property type="molecule type" value="Genomic_DNA"/>
</dbReference>
<feature type="region of interest" description="Disordered" evidence="1">
    <location>
        <begin position="103"/>
        <end position="134"/>
    </location>
</feature>
<sequence>MARFLEPVTERLESDSGLDMLEGFTPTIFEDPSFDGMTTAILRAHFKKWATTAPLQEQGVDTCGESGRHLFFVMVDQEALESVLNSDPDDIGNTGFVRLVDGEWEPDVDEDSNESVDLDEELESLEGCMQDDVG</sequence>
<name>A0A9W9R9T1_9EURO</name>
<evidence type="ECO:0000256" key="1">
    <source>
        <dbReference type="SAM" id="MobiDB-lite"/>
    </source>
</evidence>
<protein>
    <submittedName>
        <fullName evidence="2">Uncharacterized protein</fullName>
    </submittedName>
</protein>
<gene>
    <name evidence="2" type="ORF">N7517_010815</name>
</gene>
<dbReference type="OrthoDB" id="4424523at2759"/>
<dbReference type="RefSeq" id="XP_056574353.1">
    <property type="nucleotide sequence ID" value="XM_056728538.1"/>
</dbReference>
<accession>A0A9W9R9T1</accession>
<dbReference type="GeneID" id="81467721"/>
<dbReference type="AlphaFoldDB" id="A0A9W9R9T1"/>
<reference evidence="2" key="2">
    <citation type="journal article" date="2023" name="IMA Fungus">
        <title>Comparative genomic study of the Penicillium genus elucidates a diverse pangenome and 15 lateral gene transfer events.</title>
        <authorList>
            <person name="Petersen C."/>
            <person name="Sorensen T."/>
            <person name="Nielsen M.R."/>
            <person name="Sondergaard T.E."/>
            <person name="Sorensen J.L."/>
            <person name="Fitzpatrick D.A."/>
            <person name="Frisvad J.C."/>
            <person name="Nielsen K.L."/>
        </authorList>
    </citation>
    <scope>NUCLEOTIDE SEQUENCE</scope>
    <source>
        <strain evidence="2">IBT 3081</strain>
    </source>
</reference>